<dbReference type="SMART" id="SM00187">
    <property type="entry name" value="INB"/>
    <property type="match status" value="1"/>
</dbReference>
<dbReference type="InterPro" id="IPR001368">
    <property type="entry name" value="TNFR/NGFR_Cys_rich_reg"/>
</dbReference>
<evidence type="ECO:0000256" key="8">
    <source>
        <dbReference type="ARBA" id="ARBA00022989"/>
    </source>
</evidence>
<dbReference type="AlphaFoldDB" id="A0A177B8K9"/>
<dbReference type="Pfam" id="PF00362">
    <property type="entry name" value="Integrin_beta"/>
    <property type="match status" value="1"/>
</dbReference>
<keyword evidence="9 13" id="KW-0401">Integrin</keyword>
<feature type="transmembrane region" description="Helical" evidence="14">
    <location>
        <begin position="601"/>
        <end position="623"/>
    </location>
</feature>
<dbReference type="GO" id="GO:0098609">
    <property type="term" value="P:cell-cell adhesion"/>
    <property type="evidence" value="ECO:0007669"/>
    <property type="project" value="TreeGrafter"/>
</dbReference>
<keyword evidence="5 13" id="KW-0812">Transmembrane</keyword>
<dbReference type="PANTHER" id="PTHR10082:SF3">
    <property type="entry name" value="INTEGRIN BETA-LIKE PROTEIN 1"/>
    <property type="match status" value="1"/>
</dbReference>
<dbReference type="InterPro" id="IPR002369">
    <property type="entry name" value="Integrin_bsu_VWA"/>
</dbReference>
<dbReference type="GO" id="GO:0005178">
    <property type="term" value="F:integrin binding"/>
    <property type="evidence" value="ECO:0007669"/>
    <property type="project" value="TreeGrafter"/>
</dbReference>
<dbReference type="PRINTS" id="PR01186">
    <property type="entry name" value="INTEGRINB"/>
</dbReference>
<keyword evidence="13" id="KW-0130">Cell adhesion</keyword>
<dbReference type="EMBL" id="LWCA01000213">
    <property type="protein sequence ID" value="OAF69901.1"/>
    <property type="molecule type" value="Genomic_DNA"/>
</dbReference>
<name>A0A177B8K9_9BILA</name>
<dbReference type="GO" id="GO:0007229">
    <property type="term" value="P:integrin-mediated signaling pathway"/>
    <property type="evidence" value="ECO:0007669"/>
    <property type="project" value="UniProtKB-KW"/>
</dbReference>
<feature type="signal peptide" evidence="15">
    <location>
        <begin position="1"/>
        <end position="19"/>
    </location>
</feature>
<evidence type="ECO:0000256" key="13">
    <source>
        <dbReference type="RuleBase" id="RU000633"/>
    </source>
</evidence>
<dbReference type="InterPro" id="IPR016201">
    <property type="entry name" value="PSI"/>
</dbReference>
<dbReference type="Gene3D" id="3.40.50.410">
    <property type="entry name" value="von Willebrand factor, type A domain"/>
    <property type="match status" value="1"/>
</dbReference>
<dbReference type="GO" id="GO:0016477">
    <property type="term" value="P:cell migration"/>
    <property type="evidence" value="ECO:0007669"/>
    <property type="project" value="TreeGrafter"/>
</dbReference>
<evidence type="ECO:0000256" key="12">
    <source>
        <dbReference type="ARBA" id="ARBA00023180"/>
    </source>
</evidence>
<dbReference type="OrthoDB" id="410592at2759"/>
<dbReference type="Gene3D" id="2.60.40.1510">
    <property type="entry name" value="ntegrin, alpha v. Chain A, domain 3"/>
    <property type="match status" value="1"/>
</dbReference>
<reference evidence="17 18" key="1">
    <citation type="submission" date="2016-04" db="EMBL/GenBank/DDBJ databases">
        <title>The genome of Intoshia linei affirms orthonectids as highly simplified spiralians.</title>
        <authorList>
            <person name="Mikhailov K.V."/>
            <person name="Slusarev G.S."/>
            <person name="Nikitin M.A."/>
            <person name="Logacheva M.D."/>
            <person name="Penin A."/>
            <person name="Aleoshin V."/>
            <person name="Panchin Y.V."/>
        </authorList>
    </citation>
    <scope>NUCLEOTIDE SEQUENCE [LARGE SCALE GENOMIC DNA]</scope>
    <source>
        <strain evidence="17">Intl2013</strain>
        <tissue evidence="17">Whole animal</tissue>
    </source>
</reference>
<comment type="similarity">
    <text evidence="2 13">Belongs to the integrin beta chain family.</text>
</comment>
<keyword evidence="11" id="KW-1015">Disulfide bond</keyword>
<dbReference type="GO" id="GO:0005925">
    <property type="term" value="C:focal adhesion"/>
    <property type="evidence" value="ECO:0007669"/>
    <property type="project" value="TreeGrafter"/>
</dbReference>
<keyword evidence="7" id="KW-0677">Repeat</keyword>
<feature type="chain" id="PRO_5008056918" description="Integrin beta" evidence="15">
    <location>
        <begin position="20"/>
        <end position="688"/>
    </location>
</feature>
<dbReference type="Gene3D" id="1.20.5.100">
    <property type="entry name" value="Cytochrome c1, transmembrane anchor, C-terminal"/>
    <property type="match status" value="1"/>
</dbReference>
<evidence type="ECO:0000256" key="3">
    <source>
        <dbReference type="ARBA" id="ARBA00022475"/>
    </source>
</evidence>
<comment type="caution">
    <text evidence="17">The sequence shown here is derived from an EMBL/GenBank/DDBJ whole genome shotgun (WGS) entry which is preliminary data.</text>
</comment>
<evidence type="ECO:0000313" key="18">
    <source>
        <dbReference type="Proteomes" id="UP000078046"/>
    </source>
</evidence>
<evidence type="ECO:0000256" key="2">
    <source>
        <dbReference type="ARBA" id="ARBA00007449"/>
    </source>
</evidence>
<evidence type="ECO:0000256" key="5">
    <source>
        <dbReference type="ARBA" id="ARBA00022692"/>
    </source>
</evidence>
<evidence type="ECO:0000256" key="15">
    <source>
        <dbReference type="SAM" id="SignalP"/>
    </source>
</evidence>
<dbReference type="GO" id="GO:0008305">
    <property type="term" value="C:integrin complex"/>
    <property type="evidence" value="ECO:0007669"/>
    <property type="project" value="TreeGrafter"/>
</dbReference>
<sequence>MNVNLKLFILFLFFKGNNFLIQKEVCHLKLSCEDCLKTMDCFWCADPKFLHSKPRCLEAEFAPFKCLNDLITLGLTSDENFVTIKMNFLDRSKTFSIKIINPNVYKTDIYFLTDASYTMQRYIDAISDEMEIIQNNLSDNQTDAQYRYGFFVEKPNSPFSNYKNIKSGVDVFFPVKENITKVDFRQYIKANQDELEAGFEAMVQVVMCNEISGWRNKSSKFIIFASDKEQHLAGDGRFLGIFEPNSMQCHTNSSYIYTKSLEQDYPSVYQLKKMLQLTGIHVIFFVSNESIEFYKSLKNYLPNSDIASFSSDSDITEIITQTYKSARTSLGISVESISSSNVTVFITATCQNVDPINKNTCIYIDDDLSFNVTIFNAGEFDDLVNVTLSTFGYFIKKLSVSIGFYDTCNCHKVMDSNCENGERDCGQCKCINIVPCKVNCAEGMFCNECTGQCNCLPCILDNETNLRCSGNGNCNCGACECYAQYTGNNCKLKIESTDNCLACLKKCPTPFKICKKCLQCDDCFTYIPCIMCHLNQDWLTSDKCKLCSFDIQQSEDNNQDYSKGDYCSVETEDQCFAYFKKPNSTDSLIQLHLDCKSDRNIYIIVFSLIGGIVVIGLVVLCSWKLCITIYDNEISKSNTMNSPKWEMIQNPAYRQPKKSKNPLYEAYMNENNRMNKMYFSDKLINRKK</sequence>
<evidence type="ECO:0000256" key="4">
    <source>
        <dbReference type="ARBA" id="ARBA00022536"/>
    </source>
</evidence>
<dbReference type="Gene3D" id="2.10.25.10">
    <property type="entry name" value="Laminin"/>
    <property type="match status" value="1"/>
</dbReference>
<keyword evidence="12" id="KW-0325">Glycoprotein</keyword>
<dbReference type="InterPro" id="IPR057243">
    <property type="entry name" value="Integrin_I-EGF_CS"/>
</dbReference>
<keyword evidence="4" id="KW-0245">EGF-like domain</keyword>
<dbReference type="SUPFAM" id="SSF53300">
    <property type="entry name" value="vWA-like"/>
    <property type="match status" value="1"/>
</dbReference>
<evidence type="ECO:0000256" key="9">
    <source>
        <dbReference type="ARBA" id="ARBA00023037"/>
    </source>
</evidence>
<dbReference type="InterPro" id="IPR033760">
    <property type="entry name" value="Integrin_beta_N"/>
</dbReference>
<dbReference type="GO" id="GO:0009986">
    <property type="term" value="C:cell surface"/>
    <property type="evidence" value="ECO:0007669"/>
    <property type="project" value="TreeGrafter"/>
</dbReference>
<comment type="subcellular location">
    <subcellularLocation>
        <location evidence="13">Cell membrane</location>
        <topology evidence="13">Single-pass type I membrane protein</topology>
    </subcellularLocation>
    <subcellularLocation>
        <location evidence="1">Membrane</location>
        <topology evidence="1">Single-pass type I membrane protein</topology>
    </subcellularLocation>
</comment>
<dbReference type="PANTHER" id="PTHR10082">
    <property type="entry name" value="INTEGRIN BETA SUBUNIT"/>
    <property type="match status" value="1"/>
</dbReference>
<proteinExistence type="inferred from homology"/>
<dbReference type="InterPro" id="IPR036465">
    <property type="entry name" value="vWFA_dom_sf"/>
</dbReference>
<dbReference type="Pfam" id="PF17205">
    <property type="entry name" value="PSI_integrin"/>
    <property type="match status" value="1"/>
</dbReference>
<organism evidence="17 18">
    <name type="scientific">Intoshia linei</name>
    <dbReference type="NCBI Taxonomy" id="1819745"/>
    <lineage>
        <taxon>Eukaryota</taxon>
        <taxon>Metazoa</taxon>
        <taxon>Spiralia</taxon>
        <taxon>Lophotrochozoa</taxon>
        <taxon>Mesozoa</taxon>
        <taxon>Orthonectida</taxon>
        <taxon>Rhopaluridae</taxon>
        <taxon>Intoshia</taxon>
    </lineage>
</organism>
<dbReference type="GO" id="GO:0033627">
    <property type="term" value="P:cell adhesion mediated by integrin"/>
    <property type="evidence" value="ECO:0007669"/>
    <property type="project" value="TreeGrafter"/>
</dbReference>
<protein>
    <recommendedName>
        <fullName evidence="13">Integrin beta</fullName>
    </recommendedName>
</protein>
<keyword evidence="6 15" id="KW-0732">Signal</keyword>
<accession>A0A177B8K9</accession>
<evidence type="ECO:0000256" key="14">
    <source>
        <dbReference type="SAM" id="Phobius"/>
    </source>
</evidence>
<feature type="domain" description="TNFR-Cys" evidence="16">
    <location>
        <begin position="440"/>
        <end position="476"/>
    </location>
</feature>
<dbReference type="InterPro" id="IPR015812">
    <property type="entry name" value="Integrin_bsu"/>
</dbReference>
<evidence type="ECO:0000259" key="16">
    <source>
        <dbReference type="PROSITE" id="PS00652"/>
    </source>
</evidence>
<evidence type="ECO:0000256" key="10">
    <source>
        <dbReference type="ARBA" id="ARBA00023136"/>
    </source>
</evidence>
<keyword evidence="8 14" id="KW-1133">Transmembrane helix</keyword>
<dbReference type="SUPFAM" id="SSF103575">
    <property type="entry name" value="Plexin repeat"/>
    <property type="match status" value="1"/>
</dbReference>
<evidence type="ECO:0000256" key="1">
    <source>
        <dbReference type="ARBA" id="ARBA00004479"/>
    </source>
</evidence>
<evidence type="ECO:0000256" key="6">
    <source>
        <dbReference type="ARBA" id="ARBA00022729"/>
    </source>
</evidence>
<dbReference type="Proteomes" id="UP000078046">
    <property type="component" value="Unassembled WGS sequence"/>
</dbReference>
<dbReference type="GO" id="GO:0007160">
    <property type="term" value="P:cell-matrix adhesion"/>
    <property type="evidence" value="ECO:0007669"/>
    <property type="project" value="TreeGrafter"/>
</dbReference>
<dbReference type="SMART" id="SM00423">
    <property type="entry name" value="PSI"/>
    <property type="match status" value="1"/>
</dbReference>
<evidence type="ECO:0000313" key="17">
    <source>
        <dbReference type="EMBL" id="OAF69901.1"/>
    </source>
</evidence>
<evidence type="ECO:0000256" key="7">
    <source>
        <dbReference type="ARBA" id="ARBA00022737"/>
    </source>
</evidence>
<dbReference type="PROSITE" id="PS00652">
    <property type="entry name" value="TNFR_NGFR_1"/>
    <property type="match status" value="1"/>
</dbReference>
<keyword evidence="3" id="KW-1003">Cell membrane</keyword>
<keyword evidence="18" id="KW-1185">Reference proteome</keyword>
<dbReference type="PROSITE" id="PS00243">
    <property type="entry name" value="I_EGF_1"/>
    <property type="match status" value="1"/>
</dbReference>
<gene>
    <name evidence="17" type="ORF">A3Q56_02356</name>
</gene>
<evidence type="ECO:0000256" key="11">
    <source>
        <dbReference type="ARBA" id="ARBA00023157"/>
    </source>
</evidence>
<keyword evidence="10 14" id="KW-0472">Membrane</keyword>